<proteinExistence type="predicted"/>
<reference evidence="1 2" key="1">
    <citation type="journal article" date="2016" name="Nat. Commun.">
        <title>Thousands of microbial genomes shed light on interconnected biogeochemical processes in an aquifer system.</title>
        <authorList>
            <person name="Anantharaman K."/>
            <person name="Brown C.T."/>
            <person name="Hug L.A."/>
            <person name="Sharon I."/>
            <person name="Castelle C.J."/>
            <person name="Probst A.J."/>
            <person name="Thomas B.C."/>
            <person name="Singh A."/>
            <person name="Wilkins M.J."/>
            <person name="Karaoz U."/>
            <person name="Brodie E.L."/>
            <person name="Williams K.H."/>
            <person name="Hubbard S.S."/>
            <person name="Banfield J.F."/>
        </authorList>
    </citation>
    <scope>NUCLEOTIDE SEQUENCE [LARGE SCALE GENOMIC DNA]</scope>
</reference>
<name>A0A1G2JK52_9BACT</name>
<dbReference type="EMBL" id="MHPU01000042">
    <property type="protein sequence ID" value="OGZ87505.1"/>
    <property type="molecule type" value="Genomic_DNA"/>
</dbReference>
<comment type="caution">
    <text evidence="1">The sequence shown here is derived from an EMBL/GenBank/DDBJ whole genome shotgun (WGS) entry which is preliminary data.</text>
</comment>
<organism evidence="1 2">
    <name type="scientific">Candidatus Staskawiczbacteria bacterium RIFOXYD1_FULL_32_13</name>
    <dbReference type="NCBI Taxonomy" id="1802234"/>
    <lineage>
        <taxon>Bacteria</taxon>
        <taxon>Candidatus Staskawicziibacteriota</taxon>
    </lineage>
</organism>
<dbReference type="AlphaFoldDB" id="A0A1G2JK52"/>
<dbReference type="Proteomes" id="UP000178935">
    <property type="component" value="Unassembled WGS sequence"/>
</dbReference>
<evidence type="ECO:0000313" key="2">
    <source>
        <dbReference type="Proteomes" id="UP000178935"/>
    </source>
</evidence>
<protein>
    <submittedName>
        <fullName evidence="1">Uncharacterized protein</fullName>
    </submittedName>
</protein>
<evidence type="ECO:0000313" key="1">
    <source>
        <dbReference type="EMBL" id="OGZ87505.1"/>
    </source>
</evidence>
<accession>A0A1G2JK52</accession>
<sequence length="106" mass="11828">MSPVTVVVISVLWLGSLVITACLAAICKSNAVKYHLRGRVPWHPNAGEYIYCGMVNYDGRRVTILKRIKNGDLYSSRWEDSTWGMPQAGDVVIFDEEGKCKIIPAK</sequence>
<gene>
    <name evidence="1" type="ORF">A2561_00750</name>
</gene>